<dbReference type="FunFam" id="1.10.150.60:FF:000007">
    <property type="entry name" value="AT-rich interactive domain-containing protein 3C"/>
    <property type="match status" value="1"/>
</dbReference>
<feature type="compositionally biased region" description="Low complexity" evidence="6">
    <location>
        <begin position="422"/>
        <end position="433"/>
    </location>
</feature>
<evidence type="ECO:0000256" key="2">
    <source>
        <dbReference type="ARBA" id="ARBA00023015"/>
    </source>
</evidence>
<dbReference type="InterPro" id="IPR045147">
    <property type="entry name" value="ARI3A/B/C"/>
</dbReference>
<feature type="compositionally biased region" description="Polar residues" evidence="6">
    <location>
        <begin position="1038"/>
        <end position="1051"/>
    </location>
</feature>
<dbReference type="GO" id="GO:0006357">
    <property type="term" value="P:regulation of transcription by RNA polymerase II"/>
    <property type="evidence" value="ECO:0007669"/>
    <property type="project" value="InterPro"/>
</dbReference>
<feature type="compositionally biased region" description="Basic and acidic residues" evidence="6">
    <location>
        <begin position="275"/>
        <end position="287"/>
    </location>
</feature>
<keyword evidence="2" id="KW-0805">Transcription regulation</keyword>
<feature type="compositionally biased region" description="Low complexity" evidence="6">
    <location>
        <begin position="1271"/>
        <end position="1290"/>
    </location>
</feature>
<dbReference type="PROSITE" id="PS51011">
    <property type="entry name" value="ARID"/>
    <property type="match status" value="1"/>
</dbReference>
<feature type="region of interest" description="Disordered" evidence="6">
    <location>
        <begin position="1013"/>
        <end position="1178"/>
    </location>
</feature>
<comment type="subcellular location">
    <subcellularLocation>
        <location evidence="1">Nucleus</location>
    </subcellularLocation>
</comment>
<feature type="compositionally biased region" description="Basic and acidic residues" evidence="6">
    <location>
        <begin position="194"/>
        <end position="208"/>
    </location>
</feature>
<evidence type="ECO:0000256" key="3">
    <source>
        <dbReference type="ARBA" id="ARBA00023125"/>
    </source>
</evidence>
<feature type="region of interest" description="Disordered" evidence="6">
    <location>
        <begin position="370"/>
        <end position="402"/>
    </location>
</feature>
<evidence type="ECO:0000256" key="6">
    <source>
        <dbReference type="SAM" id="MobiDB-lite"/>
    </source>
</evidence>
<feature type="compositionally biased region" description="Gly residues" evidence="6">
    <location>
        <begin position="435"/>
        <end position="444"/>
    </location>
</feature>
<feature type="compositionally biased region" description="Acidic residues" evidence="6">
    <location>
        <begin position="635"/>
        <end position="644"/>
    </location>
</feature>
<feature type="compositionally biased region" description="Basic and acidic residues" evidence="6">
    <location>
        <begin position="85"/>
        <end position="98"/>
    </location>
</feature>
<dbReference type="InterPro" id="IPR036431">
    <property type="entry name" value="ARID_dom_sf"/>
</dbReference>
<feature type="domain" description="ARID" evidence="7">
    <location>
        <begin position="679"/>
        <end position="771"/>
    </location>
</feature>
<feature type="region of interest" description="Disordered" evidence="6">
    <location>
        <begin position="422"/>
        <end position="475"/>
    </location>
</feature>
<organism evidence="8 9">
    <name type="scientific">Calicophoron daubneyi</name>
    <name type="common">Rumen fluke</name>
    <name type="synonym">Paramphistomum daubneyi</name>
    <dbReference type="NCBI Taxonomy" id="300641"/>
    <lineage>
        <taxon>Eukaryota</taxon>
        <taxon>Metazoa</taxon>
        <taxon>Spiralia</taxon>
        <taxon>Lophotrochozoa</taxon>
        <taxon>Platyhelminthes</taxon>
        <taxon>Trematoda</taxon>
        <taxon>Digenea</taxon>
        <taxon>Plagiorchiida</taxon>
        <taxon>Pronocephalata</taxon>
        <taxon>Paramphistomoidea</taxon>
        <taxon>Paramphistomidae</taxon>
        <taxon>Calicophoron</taxon>
    </lineage>
</organism>
<feature type="region of interest" description="Disordered" evidence="6">
    <location>
        <begin position="596"/>
        <end position="644"/>
    </location>
</feature>
<accession>A0AAV2TW09</accession>
<feature type="compositionally biased region" description="Basic and acidic residues" evidence="6">
    <location>
        <begin position="148"/>
        <end position="158"/>
    </location>
</feature>
<dbReference type="Gene3D" id="1.10.150.60">
    <property type="entry name" value="ARID DNA-binding domain"/>
    <property type="match status" value="1"/>
</dbReference>
<feature type="region of interest" description="Disordered" evidence="6">
    <location>
        <begin position="1267"/>
        <end position="1346"/>
    </location>
</feature>
<feature type="compositionally biased region" description="Basic and acidic residues" evidence="6">
    <location>
        <begin position="304"/>
        <end position="333"/>
    </location>
</feature>
<dbReference type="GO" id="GO:0005634">
    <property type="term" value="C:nucleus"/>
    <property type="evidence" value="ECO:0007669"/>
    <property type="project" value="UniProtKB-SubCell"/>
</dbReference>
<dbReference type="EMBL" id="CAXLJL010000822">
    <property type="protein sequence ID" value="CAL5141068.1"/>
    <property type="molecule type" value="Genomic_DNA"/>
</dbReference>
<feature type="compositionally biased region" description="Basic and acidic residues" evidence="6">
    <location>
        <begin position="1052"/>
        <end position="1064"/>
    </location>
</feature>
<keyword evidence="3" id="KW-0238">DNA-binding</keyword>
<keyword evidence="4" id="KW-0804">Transcription</keyword>
<reference evidence="8" key="1">
    <citation type="submission" date="2024-06" db="EMBL/GenBank/DDBJ databases">
        <authorList>
            <person name="Liu X."/>
            <person name="Lenzi L."/>
            <person name="Haldenby T S."/>
            <person name="Uol C."/>
        </authorList>
    </citation>
    <scope>NUCLEOTIDE SEQUENCE</scope>
</reference>
<dbReference type="Proteomes" id="UP001497525">
    <property type="component" value="Unassembled WGS sequence"/>
</dbReference>
<comment type="caution">
    <text evidence="8">The sequence shown here is derived from an EMBL/GenBank/DDBJ whole genome shotgun (WGS) entry which is preliminary data.</text>
</comment>
<evidence type="ECO:0000256" key="4">
    <source>
        <dbReference type="ARBA" id="ARBA00023163"/>
    </source>
</evidence>
<gene>
    <name evidence="8" type="ORF">CDAUBV1_LOCUS16349</name>
</gene>
<dbReference type="PANTHER" id="PTHR15348:SF0">
    <property type="entry name" value="PROTEIN DEAD RINGER"/>
    <property type="match status" value="1"/>
</dbReference>
<feature type="compositionally biased region" description="Polar residues" evidence="6">
    <location>
        <begin position="29"/>
        <end position="45"/>
    </location>
</feature>
<dbReference type="SMART" id="SM00501">
    <property type="entry name" value="BRIGHT"/>
    <property type="match status" value="1"/>
</dbReference>
<dbReference type="SMART" id="SM01014">
    <property type="entry name" value="ARID"/>
    <property type="match status" value="1"/>
</dbReference>
<feature type="region of interest" description="Disordered" evidence="6">
    <location>
        <begin position="1"/>
        <end position="354"/>
    </location>
</feature>
<evidence type="ECO:0000259" key="7">
    <source>
        <dbReference type="PROSITE" id="PS51011"/>
    </source>
</evidence>
<feature type="compositionally biased region" description="Low complexity" evidence="6">
    <location>
        <begin position="462"/>
        <end position="475"/>
    </location>
</feature>
<feature type="compositionally biased region" description="Polar residues" evidence="6">
    <location>
        <begin position="57"/>
        <end position="73"/>
    </location>
</feature>
<feature type="compositionally biased region" description="Polar residues" evidence="6">
    <location>
        <begin position="1"/>
        <end position="18"/>
    </location>
</feature>
<evidence type="ECO:0000313" key="8">
    <source>
        <dbReference type="EMBL" id="CAL5141068.1"/>
    </source>
</evidence>
<keyword evidence="5" id="KW-0539">Nucleus</keyword>
<feature type="compositionally biased region" description="Low complexity" evidence="6">
    <location>
        <begin position="609"/>
        <end position="618"/>
    </location>
</feature>
<name>A0AAV2TW09_CALDB</name>
<dbReference type="InterPro" id="IPR001606">
    <property type="entry name" value="ARID_dom"/>
</dbReference>
<dbReference type="PANTHER" id="PTHR15348">
    <property type="entry name" value="AT-RICH INTERACTIVE DOMAIN-CONTAINING PROTEIN ARID DOMAIN- CONTAINING PROTEIN DEAD RINGER PROTEIN B-CELL REGULATOR OF IGH TRANSCRIPTION BRIGHT"/>
    <property type="match status" value="1"/>
</dbReference>
<dbReference type="CDD" id="cd16881">
    <property type="entry name" value="ARID_Dri-like"/>
    <property type="match status" value="1"/>
</dbReference>
<evidence type="ECO:0000256" key="5">
    <source>
        <dbReference type="ARBA" id="ARBA00023242"/>
    </source>
</evidence>
<evidence type="ECO:0000256" key="1">
    <source>
        <dbReference type="ARBA" id="ARBA00004123"/>
    </source>
</evidence>
<dbReference type="Pfam" id="PF01388">
    <property type="entry name" value="ARID"/>
    <property type="match status" value="1"/>
</dbReference>
<protein>
    <recommendedName>
        <fullName evidence="7">ARID domain-containing protein</fullName>
    </recommendedName>
</protein>
<feature type="compositionally biased region" description="Polar residues" evidence="6">
    <location>
        <begin position="180"/>
        <end position="193"/>
    </location>
</feature>
<proteinExistence type="predicted"/>
<sequence length="1414" mass="150088">MNSGISNSPVLTFVSGQGKSVGRSDSDCEGNTTLNRRSDHSTLSWFSEEDVDPPAVFTQTKCPTTSASSNSVRKSAESILPKTTRSSEETNKPLERSPPHVSIQTFAKCTVEPRSDDEKRTDVDCESSSCSPLPNHSPPRRSPITDYSEDREQADEAHSNLIARKRMKTRNDTDYHKVTKMNSPLKDQQTGQSVDHENKRPSSPEMELRNLSSNHVISKKKGVLNRKDNNVSPYDRLSETEDSEPADFRHGSKIGPFPSVPLAASRKSFSTSQFSRDREDGPIDPRIKKGVINIHTDEQQSSFHRRESERHQKAKGPEQDYKEHAKWNRHKLESGPTRFDQSSERRPHSTNSDKIAYNFSLNSAEWFGVGGRDGEKKQKQDTFSSGISNDPSQTGSKKNSHCMLPLGTNSLAAAANVSSLFQHAQHSQNHQQHLGSGGGGGGDCGTQNFSSGRDPRIDGDDSNPSFSLPSSLSGSSMSIGNCLPPMLAAAAMAALTSGRFTGGSGVNQFNPLLSQTPGFAYPLHMMGSSADDTQVPLNTGVRGSGPFPSPFGPAPNTGGSGLFSQGGRGDLSSDLLFPPLRAMYNHSKALYESTLDRSAVAQTPPPPSLSASASPQPHSGRDNNKAMNAYNSMDDGCEDPDEVESMDGEVMEPESGTSSGGHQWTFEEQFKQLYVLSDDPKRKEFLDELFAYMQRRGTPVNRIPIMAKQVLDLYELFQLVVARGGLVEVINKKLWREITKGLNLPSSITSAAFTLRTQYMKYLYPYECDTLGLSTPGELQAAIDGNRREARRSSYSFDYPMMLAPGVARSLSPNSLVGNHSTNSAIAGAMNATTSVSTGGAMSGQNLSGSTPFSTGVSLSLPPGIPPLVSSSVPFGSNGLGFGSQINHLHPLFGLPSGPLGNSHLTGLQASGSLSSSSQLGSGAGNLFSSNLIHPMASGGGFPLGTGGFPSFSAGMSHSDEPLLTSTTQSNVPGGCMIPGIPNGFADTSAMAAAAATLFGAGFPTLPGAFATGPPQAGALTPNSIGRIRPQSRGIGRSNDSATGRTTPNDSHTVETRGNMEQKKASTRQQSHGSDDSDHSTCATPVPLNLTANDENSFGAVITRTPRNTEITPAASEKDESASPSSVLHSADSMDRRVSSVNKKTGGGNPPTDVGIRNTGREHGAGADGENDVGDPDMNGSEIMRSGWSQTRENKILFPGFPASNSFGAVEADEAMSKTAAQAACQQIWAAAAAAAASAGLHNGVGKMEEIHHERDHSPVNANLLHSNLETSSGRPSTTSSSSHTPSGKRSASRTPSCLDLPNSKVPKMTSSAGLTAENFARRYPTTGGQPMGRKPSNENRRTNDLPNVPPGLAGANAQNGAGLGNMNISMGTQNLKIQTQSGGPMGLPQNAMVVTMEFGNVLYQGVLFGQVRR</sequence>
<feature type="compositionally biased region" description="Polar residues" evidence="6">
    <location>
        <begin position="381"/>
        <end position="397"/>
    </location>
</feature>
<dbReference type="GO" id="GO:0003677">
    <property type="term" value="F:DNA binding"/>
    <property type="evidence" value="ECO:0007669"/>
    <property type="project" value="UniProtKB-KW"/>
</dbReference>
<evidence type="ECO:0000313" key="9">
    <source>
        <dbReference type="Proteomes" id="UP001497525"/>
    </source>
</evidence>
<dbReference type="SUPFAM" id="SSF46774">
    <property type="entry name" value="ARID-like"/>
    <property type="match status" value="1"/>
</dbReference>
<feature type="compositionally biased region" description="Basic and acidic residues" evidence="6">
    <location>
        <begin position="111"/>
        <end position="123"/>
    </location>
</feature>